<protein>
    <submittedName>
        <fullName evidence="5">Hydroxypyruvate isomerase</fullName>
    </submittedName>
</protein>
<evidence type="ECO:0000256" key="3">
    <source>
        <dbReference type="PIRSR" id="PIRSR006241-50"/>
    </source>
</evidence>
<dbReference type="GO" id="GO:0046487">
    <property type="term" value="P:glyoxylate metabolic process"/>
    <property type="evidence" value="ECO:0007669"/>
    <property type="project" value="TreeGrafter"/>
</dbReference>
<dbReference type="GO" id="GO:0008903">
    <property type="term" value="F:hydroxypyruvate isomerase activity"/>
    <property type="evidence" value="ECO:0007669"/>
    <property type="project" value="TreeGrafter"/>
</dbReference>
<evidence type="ECO:0000256" key="2">
    <source>
        <dbReference type="PIRNR" id="PIRNR006241"/>
    </source>
</evidence>
<dbReference type="PANTHER" id="PTHR43489:SF6">
    <property type="entry name" value="HYDROXYPYRUVATE ISOMERASE-RELATED"/>
    <property type="match status" value="1"/>
</dbReference>
<sequence length="275" mass="30432">MPRFAANLHYLFNELPFLDRFAAAARAGFRGVEFQVPYQWPAADLASLLFEHRLELALIDTPQGNWDAGERGLAALPGREEEFRAGVELAADYAQATQCGAVHLIAGVVPPETDSEAAKETYLRNLAYGARVLGKRGIAAVIEPINPLQGDIDGGETYTTYGMRGFYLTRTEQALKAIEAVGDPNLHLHLDVYHMQLTEGRLADTITRNIRRIKHLQIAGVPGRNEPSRGEINYPYLFDLIDRLEFSGWVGCEYRPFGETVAGLGWAAAYGIGRR</sequence>
<dbReference type="PANTHER" id="PTHR43489">
    <property type="entry name" value="ISOMERASE"/>
    <property type="match status" value="1"/>
</dbReference>
<dbReference type="Pfam" id="PF01261">
    <property type="entry name" value="AP_endonuc_2"/>
    <property type="match status" value="1"/>
</dbReference>
<dbReference type="OrthoDB" id="9786584at2"/>
<reference evidence="5 6" key="1">
    <citation type="submission" date="2016-10" db="EMBL/GenBank/DDBJ databases">
        <authorList>
            <person name="de Groot N.N."/>
        </authorList>
    </citation>
    <scope>NUCLEOTIDE SEQUENCE [LARGE SCALE GENOMIC DNA]</scope>
    <source>
        <strain evidence="5 6">MT12</strain>
    </source>
</reference>
<organism evidence="5 6">
    <name type="scientific">Bradyrhizobium erythrophlei</name>
    <dbReference type="NCBI Taxonomy" id="1437360"/>
    <lineage>
        <taxon>Bacteria</taxon>
        <taxon>Pseudomonadati</taxon>
        <taxon>Pseudomonadota</taxon>
        <taxon>Alphaproteobacteria</taxon>
        <taxon>Hyphomicrobiales</taxon>
        <taxon>Nitrobacteraceae</taxon>
        <taxon>Bradyrhizobium</taxon>
    </lineage>
</organism>
<dbReference type="Proteomes" id="UP000198992">
    <property type="component" value="Unassembled WGS sequence"/>
</dbReference>
<dbReference type="InterPro" id="IPR026040">
    <property type="entry name" value="HyI-like"/>
</dbReference>
<dbReference type="InterPro" id="IPR050417">
    <property type="entry name" value="Sugar_Epim/Isomerase"/>
</dbReference>
<dbReference type="FunFam" id="3.20.20.150:FF:000007">
    <property type="entry name" value="Hydroxypyruvate isomerase"/>
    <property type="match status" value="1"/>
</dbReference>
<gene>
    <name evidence="5" type="ORF">SAMN05444164_3420</name>
</gene>
<dbReference type="EMBL" id="FNTH01000001">
    <property type="protein sequence ID" value="SED01744.1"/>
    <property type="molecule type" value="Genomic_DNA"/>
</dbReference>
<evidence type="ECO:0000313" key="6">
    <source>
        <dbReference type="Proteomes" id="UP000198992"/>
    </source>
</evidence>
<accession>A0A1H4XAL6</accession>
<comment type="similarity">
    <text evidence="2">Belongs to the hyi family.</text>
</comment>
<dbReference type="PIRSF" id="PIRSF006241">
    <property type="entry name" value="HyI"/>
    <property type="match status" value="1"/>
</dbReference>
<dbReference type="InterPro" id="IPR013022">
    <property type="entry name" value="Xyl_isomerase-like_TIM-brl"/>
</dbReference>
<feature type="domain" description="Xylose isomerase-like TIM barrel" evidence="4">
    <location>
        <begin position="21"/>
        <end position="266"/>
    </location>
</feature>
<dbReference type="AlphaFoldDB" id="A0A1H4XAL6"/>
<dbReference type="RefSeq" id="WP_092126052.1">
    <property type="nucleotide sequence ID" value="NZ_FNTH01000001.1"/>
</dbReference>
<feature type="active site" description="Proton donor/acceptor" evidence="3">
    <location>
        <position position="143"/>
    </location>
</feature>
<feature type="active site" description="Proton donor/acceptor" evidence="3">
    <location>
        <position position="253"/>
    </location>
</feature>
<dbReference type="Gene3D" id="3.20.20.150">
    <property type="entry name" value="Divalent-metal-dependent TIM barrel enzymes"/>
    <property type="match status" value="1"/>
</dbReference>
<proteinExistence type="inferred from homology"/>
<dbReference type="SUPFAM" id="SSF51658">
    <property type="entry name" value="Xylose isomerase-like"/>
    <property type="match status" value="1"/>
</dbReference>
<keyword evidence="1 2" id="KW-0413">Isomerase</keyword>
<name>A0A1H4XAL6_9BRAD</name>
<evidence type="ECO:0000313" key="5">
    <source>
        <dbReference type="EMBL" id="SED01744.1"/>
    </source>
</evidence>
<evidence type="ECO:0000259" key="4">
    <source>
        <dbReference type="Pfam" id="PF01261"/>
    </source>
</evidence>
<keyword evidence="5" id="KW-0670">Pyruvate</keyword>
<evidence type="ECO:0000256" key="1">
    <source>
        <dbReference type="ARBA" id="ARBA00023235"/>
    </source>
</evidence>
<dbReference type="InterPro" id="IPR036237">
    <property type="entry name" value="Xyl_isomerase-like_sf"/>
</dbReference>